<gene>
    <name evidence="8" type="ORF">AJ80_09295</name>
</gene>
<dbReference type="OrthoDB" id="10021397at2759"/>
<keyword evidence="9" id="KW-1185">Reference proteome</keyword>
<dbReference type="EMBL" id="PDNA01000265">
    <property type="protein sequence ID" value="PGG99751.1"/>
    <property type="molecule type" value="Genomic_DNA"/>
</dbReference>
<feature type="transmembrane region" description="Helical" evidence="6">
    <location>
        <begin position="353"/>
        <end position="373"/>
    </location>
</feature>
<feature type="transmembrane region" description="Helical" evidence="6">
    <location>
        <begin position="116"/>
        <end position="134"/>
    </location>
</feature>
<organism evidence="8 9">
    <name type="scientific">Polytolypa hystricis (strain UAMH7299)</name>
    <dbReference type="NCBI Taxonomy" id="1447883"/>
    <lineage>
        <taxon>Eukaryota</taxon>
        <taxon>Fungi</taxon>
        <taxon>Dikarya</taxon>
        <taxon>Ascomycota</taxon>
        <taxon>Pezizomycotina</taxon>
        <taxon>Eurotiomycetes</taxon>
        <taxon>Eurotiomycetidae</taxon>
        <taxon>Onygenales</taxon>
        <taxon>Onygenales incertae sedis</taxon>
        <taxon>Polytolypa</taxon>
    </lineage>
</organism>
<feature type="transmembrane region" description="Helical" evidence="6">
    <location>
        <begin position="208"/>
        <end position="228"/>
    </location>
</feature>
<dbReference type="InterPro" id="IPR036259">
    <property type="entry name" value="MFS_trans_sf"/>
</dbReference>
<dbReference type="Pfam" id="PF07690">
    <property type="entry name" value="MFS_1"/>
    <property type="match status" value="1"/>
</dbReference>
<dbReference type="GO" id="GO:0022857">
    <property type="term" value="F:transmembrane transporter activity"/>
    <property type="evidence" value="ECO:0007669"/>
    <property type="project" value="InterPro"/>
</dbReference>
<dbReference type="FunFam" id="1.20.1250.20:FF:000196">
    <property type="entry name" value="MFS toxin efflux pump (AflT)"/>
    <property type="match status" value="1"/>
</dbReference>
<dbReference type="PANTHER" id="PTHR23501">
    <property type="entry name" value="MAJOR FACILITATOR SUPERFAMILY"/>
    <property type="match status" value="1"/>
</dbReference>
<evidence type="ECO:0000256" key="1">
    <source>
        <dbReference type="ARBA" id="ARBA00004141"/>
    </source>
</evidence>
<evidence type="ECO:0000256" key="2">
    <source>
        <dbReference type="ARBA" id="ARBA00022692"/>
    </source>
</evidence>
<reference evidence="8 9" key="1">
    <citation type="submission" date="2017-10" db="EMBL/GenBank/DDBJ databases">
        <title>Comparative genomics in systemic dimorphic fungi from Ajellomycetaceae.</title>
        <authorList>
            <person name="Munoz J.F."/>
            <person name="Mcewen J.G."/>
            <person name="Clay O.K."/>
            <person name="Cuomo C.A."/>
        </authorList>
    </citation>
    <scope>NUCLEOTIDE SEQUENCE [LARGE SCALE GENOMIC DNA]</scope>
    <source>
        <strain evidence="8 9">UAMH7299</strain>
    </source>
</reference>
<dbReference type="PROSITE" id="PS50850">
    <property type="entry name" value="MFS"/>
    <property type="match status" value="1"/>
</dbReference>
<feature type="transmembrane region" description="Helical" evidence="6">
    <location>
        <begin position="141"/>
        <end position="162"/>
    </location>
</feature>
<feature type="transmembrane region" description="Helical" evidence="6">
    <location>
        <begin position="174"/>
        <end position="196"/>
    </location>
</feature>
<feature type="transmembrane region" description="Helical" evidence="6">
    <location>
        <begin position="410"/>
        <end position="431"/>
    </location>
</feature>
<dbReference type="Proteomes" id="UP000224634">
    <property type="component" value="Unassembled WGS sequence"/>
</dbReference>
<feature type="transmembrane region" description="Helical" evidence="6">
    <location>
        <begin position="379"/>
        <end position="398"/>
    </location>
</feature>
<feature type="transmembrane region" description="Helical" evidence="6">
    <location>
        <begin position="320"/>
        <end position="341"/>
    </location>
</feature>
<feature type="transmembrane region" description="Helical" evidence="6">
    <location>
        <begin position="279"/>
        <end position="300"/>
    </location>
</feature>
<proteinExistence type="predicted"/>
<dbReference type="SUPFAM" id="SSF103473">
    <property type="entry name" value="MFS general substrate transporter"/>
    <property type="match status" value="1"/>
</dbReference>
<feature type="transmembrane region" description="Helical" evidence="6">
    <location>
        <begin position="45"/>
        <end position="65"/>
    </location>
</feature>
<dbReference type="CDD" id="cd17502">
    <property type="entry name" value="MFS_Azr1_MDR_like"/>
    <property type="match status" value="1"/>
</dbReference>
<sequence length="556" mass="59513">MGIETALDAPSQLEKTGDSSSASASEKDALPVPDSQDDEPQYPTAFKLILITLSSNLAMFLVGLDNTIISSAIPKITDQFHALGDVGWYGSAYLLTNCAFQLMWGKLYTFYVVKWVYLFALFLFEVGSLICGVAPTSTALIVGRAIAGIGGGGVGNGSFLLIAHCVPPGKRPILIGLMGAMYGFAAIAGPLLGGAFTDNASLTWRWCFYINLPLGLFPALIIFFYISPFRGGKTGRVGFVNQLKQMDIPGTLCLLPGVICLILALQLGGTQYAWRNGRIIALLVIAGLLLIGFCIIQYLSGDRATVPRRVISNRNIWGSSLFGSGVVAGFFMMLYYIPIWLQAIKGASATRSGVMNLPMVMSYVVFSLMGGTLTSVIGYYVPFAYMTVIFMGVGSGLLTTLKVDSGSPEWIGFQFLFGAGVGFGLQTAFAAPQCVLPLEDVPIGTAIIMFTENLAAAVMISVAQNVFTNQLKTNIATYVPDVDANDILSAGATELKREVPQRLYDAVLFAYNKALSETFYVGVALSCCAILGVFGMEWVSVKGLKKKKPDAESLAE</sequence>
<comment type="subcellular location">
    <subcellularLocation>
        <location evidence="1">Membrane</location>
        <topology evidence="1">Multi-pass membrane protein</topology>
    </subcellularLocation>
</comment>
<keyword evidence="3 6" id="KW-1133">Transmembrane helix</keyword>
<evidence type="ECO:0000256" key="4">
    <source>
        <dbReference type="ARBA" id="ARBA00023136"/>
    </source>
</evidence>
<feature type="region of interest" description="Disordered" evidence="5">
    <location>
        <begin position="1"/>
        <end position="39"/>
    </location>
</feature>
<feature type="domain" description="Major facilitator superfamily (MFS) profile" evidence="7">
    <location>
        <begin position="51"/>
        <end position="541"/>
    </location>
</feature>
<evidence type="ECO:0000313" key="8">
    <source>
        <dbReference type="EMBL" id="PGG99751.1"/>
    </source>
</evidence>
<evidence type="ECO:0000256" key="3">
    <source>
        <dbReference type="ARBA" id="ARBA00022989"/>
    </source>
</evidence>
<dbReference type="GO" id="GO:0005886">
    <property type="term" value="C:plasma membrane"/>
    <property type="evidence" value="ECO:0007669"/>
    <property type="project" value="TreeGrafter"/>
</dbReference>
<feature type="transmembrane region" description="Helical" evidence="6">
    <location>
        <begin position="519"/>
        <end position="539"/>
    </location>
</feature>
<comment type="caution">
    <text evidence="8">The sequence shown here is derived from an EMBL/GenBank/DDBJ whole genome shotgun (WGS) entry which is preliminary data.</text>
</comment>
<keyword evidence="4 6" id="KW-0472">Membrane</keyword>
<protein>
    <recommendedName>
        <fullName evidence="7">Major facilitator superfamily (MFS) profile domain-containing protein</fullName>
    </recommendedName>
</protein>
<keyword evidence="2 6" id="KW-0812">Transmembrane</keyword>
<feature type="transmembrane region" description="Helical" evidence="6">
    <location>
        <begin position="86"/>
        <end position="104"/>
    </location>
</feature>
<evidence type="ECO:0000313" key="9">
    <source>
        <dbReference type="Proteomes" id="UP000224634"/>
    </source>
</evidence>
<dbReference type="InterPro" id="IPR020846">
    <property type="entry name" value="MFS_dom"/>
</dbReference>
<evidence type="ECO:0000259" key="7">
    <source>
        <dbReference type="PROSITE" id="PS50850"/>
    </source>
</evidence>
<dbReference type="InterPro" id="IPR011701">
    <property type="entry name" value="MFS"/>
</dbReference>
<name>A0A2B7WTD6_POLH7</name>
<dbReference type="AlphaFoldDB" id="A0A2B7WTD6"/>
<dbReference type="PANTHER" id="PTHR23501:SF199">
    <property type="entry name" value="MFS EFFLUX TRANSPORTER INPD-RELATED"/>
    <property type="match status" value="1"/>
</dbReference>
<dbReference type="Gene3D" id="1.20.1250.20">
    <property type="entry name" value="MFS general substrate transporter like domains"/>
    <property type="match status" value="2"/>
</dbReference>
<evidence type="ECO:0000256" key="5">
    <source>
        <dbReference type="SAM" id="MobiDB-lite"/>
    </source>
</evidence>
<dbReference type="FunFam" id="1.20.1720.10:FF:000012">
    <property type="entry name" value="MFS toxin efflux pump (AflT)"/>
    <property type="match status" value="1"/>
</dbReference>
<feature type="transmembrane region" description="Helical" evidence="6">
    <location>
        <begin position="248"/>
        <end position="267"/>
    </location>
</feature>
<evidence type="ECO:0000256" key="6">
    <source>
        <dbReference type="SAM" id="Phobius"/>
    </source>
</evidence>
<accession>A0A2B7WTD6</accession>